<proteinExistence type="predicted"/>
<protein>
    <submittedName>
        <fullName evidence="2">Agarase</fullName>
    </submittedName>
</protein>
<sequence>MKKFGLVIGLFTLSIVSLNAQDSLDFKLKVDARKVEKNSSVNAYFTPYKPFLTRTLNSLTGFKAKTIKNDVYGGRLDRKEKATGFYHTKKIDGRWWAIDPKGHLFLHNAVVAVNYGSSERNKNAFGKQYSDEKEWIAKTQNYLKENGFNGVGAWSNTNVITNSPLQKTKPLAYTINLDFMSAYGDKRGGTYVVPGHKGYPNNVIFVFDPQFEEFCDGHAKKLLAYKDDPNLFGYFSDNEMPLGIKNLDGYLTLKDKNDPGYLIAKKWIDERGIDANKLSDANRLEFLSVVADKYFSIVSKAIKKYDPNHMYLGCRFHGQQSKWEPLWRSAGKYIDAISMNYYNAWTPNQAEMANWANWSGKSFLITEWYVKADDSGLGNTAGAGWVVKTQNDRGLFYQNFTLGLIESKNCIGWHWFKYMDNDPDQKGAEPSNTNANKGILNNDYQPYSPLVDKMKELNLQMYQLTDFFDKKQR</sequence>
<evidence type="ECO:0000313" key="3">
    <source>
        <dbReference type="Proteomes" id="UP000310477"/>
    </source>
</evidence>
<feature type="chain" id="PRO_5020740481" evidence="1">
    <location>
        <begin position="21"/>
        <end position="473"/>
    </location>
</feature>
<accession>A0A4U1C7M0</accession>
<dbReference type="InterPro" id="IPR017853">
    <property type="entry name" value="GH"/>
</dbReference>
<dbReference type="Proteomes" id="UP000310477">
    <property type="component" value="Unassembled WGS sequence"/>
</dbReference>
<dbReference type="AlphaFoldDB" id="A0A4U1C7M0"/>
<dbReference type="Gene3D" id="3.20.20.80">
    <property type="entry name" value="Glycosidases"/>
    <property type="match status" value="1"/>
</dbReference>
<dbReference type="OrthoDB" id="9760450at2"/>
<evidence type="ECO:0000256" key="1">
    <source>
        <dbReference type="SAM" id="SignalP"/>
    </source>
</evidence>
<reference evidence="2 3" key="1">
    <citation type="submission" date="2019-04" db="EMBL/GenBank/DDBJ databases">
        <title>Pedobacter sp. AR-2-6 sp. nov., isolated from Arctic soil.</title>
        <authorList>
            <person name="Dahal R.H."/>
            <person name="Kim D.-U."/>
        </authorList>
    </citation>
    <scope>NUCLEOTIDE SEQUENCE [LARGE SCALE GENOMIC DNA]</scope>
    <source>
        <strain evidence="2 3">AR-2-6</strain>
    </source>
</reference>
<organism evidence="2 3">
    <name type="scientific">Pedobacter cryotolerans</name>
    <dbReference type="NCBI Taxonomy" id="2571270"/>
    <lineage>
        <taxon>Bacteria</taxon>
        <taxon>Pseudomonadati</taxon>
        <taxon>Bacteroidota</taxon>
        <taxon>Sphingobacteriia</taxon>
        <taxon>Sphingobacteriales</taxon>
        <taxon>Sphingobacteriaceae</taxon>
        <taxon>Pedobacter</taxon>
    </lineage>
</organism>
<evidence type="ECO:0000313" key="2">
    <source>
        <dbReference type="EMBL" id="TKC02312.1"/>
    </source>
</evidence>
<keyword evidence="1" id="KW-0732">Signal</keyword>
<dbReference type="EMBL" id="SWBO01000002">
    <property type="protein sequence ID" value="TKC02312.1"/>
    <property type="molecule type" value="Genomic_DNA"/>
</dbReference>
<comment type="caution">
    <text evidence="2">The sequence shown here is derived from an EMBL/GenBank/DDBJ whole genome shotgun (WGS) entry which is preliminary data.</text>
</comment>
<feature type="signal peptide" evidence="1">
    <location>
        <begin position="1"/>
        <end position="20"/>
    </location>
</feature>
<gene>
    <name evidence="2" type="ORF">FA045_03240</name>
</gene>
<dbReference type="SUPFAM" id="SSF51445">
    <property type="entry name" value="(Trans)glycosidases"/>
    <property type="match status" value="1"/>
</dbReference>
<name>A0A4U1C7M0_9SPHI</name>
<keyword evidence="3" id="KW-1185">Reference proteome</keyword>
<dbReference type="RefSeq" id="WP_136874438.1">
    <property type="nucleotide sequence ID" value="NZ_SWBO01000002.1"/>
</dbReference>